<keyword evidence="2" id="KW-0677">Repeat</keyword>
<feature type="region of interest" description="Disordered" evidence="4">
    <location>
        <begin position="30"/>
        <end position="82"/>
    </location>
</feature>
<dbReference type="PANTHER" id="PTHR36220:SF1">
    <property type="entry name" value="GAMMA TUBULIN COMPLEX COMPONENT C-TERMINAL DOMAIN-CONTAINING PROTEIN"/>
    <property type="match status" value="1"/>
</dbReference>
<organism evidence="6 7">
    <name type="scientific">Nannocystis pusilla</name>
    <dbReference type="NCBI Taxonomy" id="889268"/>
    <lineage>
        <taxon>Bacteria</taxon>
        <taxon>Pseudomonadati</taxon>
        <taxon>Myxococcota</taxon>
        <taxon>Polyangia</taxon>
        <taxon>Nannocystales</taxon>
        <taxon>Nannocystaceae</taxon>
        <taxon>Nannocystis</taxon>
    </lineage>
</organism>
<feature type="signal peptide" evidence="5">
    <location>
        <begin position="1"/>
        <end position="30"/>
    </location>
</feature>
<reference evidence="6" key="1">
    <citation type="submission" date="2021-08" db="EMBL/GenBank/DDBJ databases">
        <authorList>
            <person name="Stevens D.C."/>
        </authorList>
    </citation>
    <scope>NUCLEOTIDE SEQUENCE</scope>
    <source>
        <strain evidence="6">DSM 53165</strain>
    </source>
</reference>
<name>A0ABS7TJN5_9BACT</name>
<evidence type="ECO:0000313" key="7">
    <source>
        <dbReference type="Proteomes" id="UP001139031"/>
    </source>
</evidence>
<dbReference type="SUPFAM" id="SSF50965">
    <property type="entry name" value="Galactose oxidase, central domain"/>
    <property type="match status" value="1"/>
</dbReference>
<sequence>MSAATMSILPRIYPLLTLCTLGCTLPPDSADTTTTTDDGTTGTSAEALEDPTITESILTSTTEEPTSGTTGGDGTGAKAGAPPAAPTLALGYSPIKQYDFSWAPVAGAGYYQLFERPYPGVPGWSQLGGDLVEAATSWSMPIHLRMEASYMLRACNASGCSESQPIPVKPAVDQAIGYFKASNAESGDSFGGGLAISADGTTMVVGATYENGGAHGVDGPQYDNSSPKSGAAYVFVREGDAWKQQAYLKAFNVNADDRFGGEVAISASGDTIAVGARFEDSAATGIGGQSTDNSAANSGAVYVFERQAGAWSQSAYIKATNTGPGAEFGYALALSADGKTLAVGAPDESNAATGVDGAPGQGVAPESGAVYVYSHDGGEWAHRAYLKASNTGQQDAFGAAVALSADGTTLAVGAPYESSRSPGIDGDQSDDSLISGAAYVFSLKNDVWTQQAYIKASNPGSGDCFGYAIALALDGDTLAIGAPLESSTSNEMDDEQPNDWALNAGAVYVFSRRYQTWQQDAYVKAPNADIVDAFGASVALSGDGGILVAGAPNESGGDAGSFADPLDETKPDSGAAYVFTRVAGTWTHRSYLKAPNSGSHESFGADVALTADGGTLAIAAPLERSLATGIGGHQYPKQGTQVGAVYMY</sequence>
<dbReference type="Proteomes" id="UP001139031">
    <property type="component" value="Unassembled WGS sequence"/>
</dbReference>
<keyword evidence="7" id="KW-1185">Reference proteome</keyword>
<comment type="caution">
    <text evidence="6">The sequence shown here is derived from an EMBL/GenBank/DDBJ whole genome shotgun (WGS) entry which is preliminary data.</text>
</comment>
<dbReference type="InterPro" id="IPR013517">
    <property type="entry name" value="FG-GAP"/>
</dbReference>
<evidence type="ECO:0000256" key="2">
    <source>
        <dbReference type="ARBA" id="ARBA00022737"/>
    </source>
</evidence>
<dbReference type="InterPro" id="IPR011043">
    <property type="entry name" value="Gal_Oxase/kelch_b-propeller"/>
</dbReference>
<keyword evidence="1 5" id="KW-0732">Signal</keyword>
<dbReference type="Pfam" id="PF14312">
    <property type="entry name" value="FG-GAP_2"/>
    <property type="match status" value="5"/>
</dbReference>
<dbReference type="SMART" id="SM00191">
    <property type="entry name" value="Int_alpha"/>
    <property type="match status" value="6"/>
</dbReference>
<dbReference type="Gene3D" id="2.130.10.130">
    <property type="entry name" value="Integrin alpha, N-terminal"/>
    <property type="match status" value="3"/>
</dbReference>
<evidence type="ECO:0000256" key="4">
    <source>
        <dbReference type="SAM" id="MobiDB-lite"/>
    </source>
</evidence>
<dbReference type="PANTHER" id="PTHR36220">
    <property type="entry name" value="UNNAMED PRODUCT"/>
    <property type="match status" value="1"/>
</dbReference>
<evidence type="ECO:0000256" key="3">
    <source>
        <dbReference type="ARBA" id="ARBA00023180"/>
    </source>
</evidence>
<proteinExistence type="predicted"/>
<dbReference type="InterPro" id="IPR028994">
    <property type="entry name" value="Integrin_alpha_N"/>
</dbReference>
<evidence type="ECO:0000256" key="1">
    <source>
        <dbReference type="ARBA" id="ARBA00022729"/>
    </source>
</evidence>
<keyword evidence="3" id="KW-0325">Glycoprotein</keyword>
<evidence type="ECO:0000313" key="6">
    <source>
        <dbReference type="EMBL" id="MBZ5708447.1"/>
    </source>
</evidence>
<protein>
    <submittedName>
        <fullName evidence="6">FG-GAP repeat protein</fullName>
    </submittedName>
</protein>
<accession>A0ABS7TJN5</accession>
<dbReference type="EMBL" id="JAIRAU010000001">
    <property type="protein sequence ID" value="MBZ5708447.1"/>
    <property type="molecule type" value="Genomic_DNA"/>
</dbReference>
<evidence type="ECO:0000256" key="5">
    <source>
        <dbReference type="SAM" id="SignalP"/>
    </source>
</evidence>
<gene>
    <name evidence="6" type="ORF">K7C98_04205</name>
</gene>
<feature type="compositionally biased region" description="Low complexity" evidence="4">
    <location>
        <begin position="30"/>
        <end position="68"/>
    </location>
</feature>
<feature type="chain" id="PRO_5046111964" evidence="5">
    <location>
        <begin position="31"/>
        <end position="648"/>
    </location>
</feature>
<dbReference type="InterPro" id="IPR013519">
    <property type="entry name" value="Int_alpha_beta-p"/>
</dbReference>